<dbReference type="InterPro" id="IPR046342">
    <property type="entry name" value="CBS_dom_sf"/>
</dbReference>
<dbReference type="Gene3D" id="3.10.580.10">
    <property type="entry name" value="CBS-domain"/>
    <property type="match status" value="1"/>
</dbReference>
<evidence type="ECO:0000256" key="1">
    <source>
        <dbReference type="PROSITE-ProRule" id="PRU00703"/>
    </source>
</evidence>
<dbReference type="Proteomes" id="UP000013968">
    <property type="component" value="Chromosome"/>
</dbReference>
<keyword evidence="1" id="KW-0129">CBS domain</keyword>
<gene>
    <name evidence="3" type="ORF">AORI_4598</name>
</gene>
<proteinExistence type="predicted"/>
<evidence type="ECO:0000313" key="4">
    <source>
        <dbReference type="Proteomes" id="UP000013968"/>
    </source>
</evidence>
<keyword evidence="4" id="KW-1185">Reference proteome</keyword>
<dbReference type="PROSITE" id="PS51371">
    <property type="entry name" value="CBS"/>
    <property type="match status" value="1"/>
</dbReference>
<evidence type="ECO:0000259" key="2">
    <source>
        <dbReference type="PROSITE" id="PS51371"/>
    </source>
</evidence>
<dbReference type="AlphaFoldDB" id="R4T8A3"/>
<dbReference type="InterPro" id="IPR000644">
    <property type="entry name" value="CBS_dom"/>
</dbReference>
<dbReference type="KEGG" id="aoi:AORI_4598"/>
<accession>R4T8A3</accession>
<dbReference type="SUPFAM" id="SSF54631">
    <property type="entry name" value="CBS-domain pair"/>
    <property type="match status" value="1"/>
</dbReference>
<dbReference type="HOGENOM" id="CLU_2535230_0_0_11"/>
<dbReference type="Pfam" id="PF00571">
    <property type="entry name" value="CBS"/>
    <property type="match status" value="1"/>
</dbReference>
<sequence>MNAIEIRGLRKSFGRTEAPDTPFKAITVLLSCWGVSGVPVVDADGTVVGVVSQRDLLEREIRHRLLRFRPGYGARCGEAAPTS</sequence>
<organism evidence="3 4">
    <name type="scientific">Amycolatopsis keratiniphila</name>
    <dbReference type="NCBI Taxonomy" id="129921"/>
    <lineage>
        <taxon>Bacteria</taxon>
        <taxon>Bacillati</taxon>
        <taxon>Actinomycetota</taxon>
        <taxon>Actinomycetes</taxon>
        <taxon>Pseudonocardiales</taxon>
        <taxon>Pseudonocardiaceae</taxon>
        <taxon>Amycolatopsis</taxon>
        <taxon>Amycolatopsis japonica group</taxon>
    </lineage>
</organism>
<dbReference type="EMBL" id="CP003410">
    <property type="protein sequence ID" value="AGM07182.1"/>
    <property type="molecule type" value="Genomic_DNA"/>
</dbReference>
<feature type="domain" description="CBS" evidence="2">
    <location>
        <begin position="9"/>
        <end position="66"/>
    </location>
</feature>
<name>R4T8A3_9PSEU</name>
<reference evidence="3 4" key="1">
    <citation type="journal article" date="2013" name="BMC Genomics">
        <title>ContigScape: a Cytoscape plugin facilitating microbial genome gap closing.</title>
        <authorList>
            <person name="Tang B."/>
            <person name="Wang Q."/>
            <person name="Yang M."/>
            <person name="Xie F."/>
            <person name="Zhu Y."/>
            <person name="Zhuo Y."/>
            <person name="Wang S."/>
            <person name="Gao H."/>
            <person name="Ding X."/>
            <person name="Zhang L."/>
            <person name="Zhao G."/>
            <person name="Zheng H."/>
        </authorList>
    </citation>
    <scope>NUCLEOTIDE SEQUENCE [LARGE SCALE GENOMIC DNA]</scope>
    <source>
        <strain evidence="3 4">HCCB10007</strain>
    </source>
</reference>
<dbReference type="RefSeq" id="WP_016334930.1">
    <property type="nucleotide sequence ID" value="NC_021252.1"/>
</dbReference>
<protein>
    <submittedName>
        <fullName evidence="3">CBS domain containing membrane protein</fullName>
    </submittedName>
</protein>
<dbReference type="PATRIC" id="fig|1156913.3.peg.4673"/>
<evidence type="ECO:0000313" key="3">
    <source>
        <dbReference type="EMBL" id="AGM07182.1"/>
    </source>
</evidence>